<dbReference type="InterPro" id="IPR022812">
    <property type="entry name" value="Dynamin"/>
</dbReference>
<dbReference type="InterPro" id="IPR027417">
    <property type="entry name" value="P-loop_NTPase"/>
</dbReference>
<organism evidence="3 4">
    <name type="scientific">Heterobasidion irregulare (strain TC 32-1)</name>
    <dbReference type="NCBI Taxonomy" id="747525"/>
    <lineage>
        <taxon>Eukaryota</taxon>
        <taxon>Fungi</taxon>
        <taxon>Dikarya</taxon>
        <taxon>Basidiomycota</taxon>
        <taxon>Agaricomycotina</taxon>
        <taxon>Agaricomycetes</taxon>
        <taxon>Russulales</taxon>
        <taxon>Bondarzewiaceae</taxon>
        <taxon>Heterobasidion</taxon>
        <taxon>Heterobasidion annosum species complex</taxon>
    </lineage>
</organism>
<proteinExistence type="predicted"/>
<gene>
    <name evidence="3" type="ORF">HETIRDRAFT_67832</name>
</gene>
<protein>
    <recommendedName>
        <fullName evidence="2">GED domain-containing protein</fullName>
    </recommendedName>
</protein>
<dbReference type="PRINTS" id="PR00195">
    <property type="entry name" value="DYNAMIN"/>
</dbReference>
<sequence length="702" mass="79619">MIHSAQLSGSRYAEQRKELLELVKQLRAIGAQAEVDLPRIVVIGNQSAGMYRMLTETHRHHQINVPRDSGTCTRCPMECRLTSSTGPRWSCQVSIRWEFDSYMQRKEEVTEVPFGGLILNKQEVELALRRAQAAVLNPHIDAKQLLGMSAEQLQKGIKSDKKPLAFSRNVVCVDLEGPDLTDLAFIDLPGVYISFSWIIQNAEPDIVKLVEDLVVSHIKGNSLILVALPMIDDIENQKALRLAHQEDPQGKRTIGMFFASRSLCSQTPDWTPSNFPRRAHQAGHAQRGHESSQSVARRYRRPPKPPAARVLLMPKISAEASACLDACQRELAKLPEPLDADPATYMLSLITSFTSDIQRYVRGVEGAEALIQQNRAIFAKFEKDIHSTSPQFIPLSREEEQREQSQQSATPAKRSPVSPIDTKPSTEKLNAVGPPFYLEDMTRHIEESVTRELPNNVPYPAKVSLIGEFQKSWPTAADECFTQVREVALRVFIERVNHQFGRWDHLQAQIGYIAELVKDHHERCRVFIDTFLEIERTPYTQNAQHLHKKREGWTGKYKEKRAGKTGKDILPLDNQKFSRALASLTELGYTGLKPEDLARLTKQTDYESEINIMGEVRAYFDVAYKRIIDNIPSVIDLKFLKAVMNDLQPFLIKKMALGTHAGASRCERFLAEDPDVLHNRKDLTQRKDRLEAIKGKLYSFGM</sequence>
<dbReference type="Pfam" id="PF02212">
    <property type="entry name" value="GED"/>
    <property type="match status" value="1"/>
</dbReference>
<dbReference type="Gene3D" id="3.40.50.300">
    <property type="entry name" value="P-loop containing nucleotide triphosphate hydrolases"/>
    <property type="match status" value="1"/>
</dbReference>
<dbReference type="InterPro" id="IPR001401">
    <property type="entry name" value="Dynamin_GTPase"/>
</dbReference>
<evidence type="ECO:0000259" key="2">
    <source>
        <dbReference type="PROSITE" id="PS51388"/>
    </source>
</evidence>
<evidence type="ECO:0000313" key="4">
    <source>
        <dbReference type="Proteomes" id="UP000030671"/>
    </source>
</evidence>
<evidence type="ECO:0000313" key="3">
    <source>
        <dbReference type="EMBL" id="ETW75242.1"/>
    </source>
</evidence>
<dbReference type="OrthoDB" id="5061070at2759"/>
<dbReference type="GO" id="GO:0031623">
    <property type="term" value="P:receptor internalization"/>
    <property type="evidence" value="ECO:0007669"/>
    <property type="project" value="TreeGrafter"/>
</dbReference>
<dbReference type="KEGG" id="hir:HETIRDRAFT_67832"/>
<dbReference type="Gene3D" id="1.20.120.1240">
    <property type="entry name" value="Dynamin, middle domain"/>
    <property type="match status" value="1"/>
</dbReference>
<dbReference type="RefSeq" id="XP_009552531.1">
    <property type="nucleotide sequence ID" value="XM_009554236.1"/>
</dbReference>
<dbReference type="EMBL" id="KI925466">
    <property type="protein sequence ID" value="ETW75242.1"/>
    <property type="molecule type" value="Genomic_DNA"/>
</dbReference>
<dbReference type="AlphaFoldDB" id="W4JNV8"/>
<dbReference type="PANTHER" id="PTHR11566">
    <property type="entry name" value="DYNAMIN"/>
    <property type="match status" value="1"/>
</dbReference>
<name>W4JNV8_HETIT</name>
<feature type="region of interest" description="Disordered" evidence="1">
    <location>
        <begin position="393"/>
        <end position="432"/>
    </location>
</feature>
<accession>W4JNV8</accession>
<dbReference type="InterPro" id="IPR020850">
    <property type="entry name" value="GED_dom"/>
</dbReference>
<dbReference type="InterPro" id="IPR045063">
    <property type="entry name" value="Dynamin_N"/>
</dbReference>
<dbReference type="PANTHER" id="PTHR11566:SF131">
    <property type="entry name" value="GTPASE, PUTATIVE (AFU_ORTHOLOGUE AFUA_6G07630)-RELATED"/>
    <property type="match status" value="1"/>
</dbReference>
<dbReference type="GO" id="GO:0008017">
    <property type="term" value="F:microtubule binding"/>
    <property type="evidence" value="ECO:0007669"/>
    <property type="project" value="TreeGrafter"/>
</dbReference>
<feature type="region of interest" description="Disordered" evidence="1">
    <location>
        <begin position="275"/>
        <end position="303"/>
    </location>
</feature>
<dbReference type="InterPro" id="IPR003130">
    <property type="entry name" value="GED"/>
</dbReference>
<dbReference type="STRING" id="747525.W4JNV8"/>
<dbReference type="GO" id="GO:0005874">
    <property type="term" value="C:microtubule"/>
    <property type="evidence" value="ECO:0007669"/>
    <property type="project" value="TreeGrafter"/>
</dbReference>
<dbReference type="SMART" id="SM00053">
    <property type="entry name" value="DYNc"/>
    <property type="match status" value="1"/>
</dbReference>
<evidence type="ECO:0000256" key="1">
    <source>
        <dbReference type="SAM" id="MobiDB-lite"/>
    </source>
</evidence>
<dbReference type="eggNOG" id="KOG0446">
    <property type="taxonomic scope" value="Eukaryota"/>
</dbReference>
<feature type="domain" description="GED" evidence="2">
    <location>
        <begin position="609"/>
        <end position="702"/>
    </location>
</feature>
<dbReference type="Proteomes" id="UP000030671">
    <property type="component" value="Unassembled WGS sequence"/>
</dbReference>
<dbReference type="SUPFAM" id="SSF52540">
    <property type="entry name" value="P-loop containing nucleoside triphosphate hydrolases"/>
    <property type="match status" value="1"/>
</dbReference>
<dbReference type="Pfam" id="PF00350">
    <property type="entry name" value="Dynamin_N"/>
    <property type="match status" value="1"/>
</dbReference>
<keyword evidence="4" id="KW-1185">Reference proteome</keyword>
<dbReference type="GO" id="GO:0005737">
    <property type="term" value="C:cytoplasm"/>
    <property type="evidence" value="ECO:0007669"/>
    <property type="project" value="TreeGrafter"/>
</dbReference>
<dbReference type="HOGENOM" id="CLU_008964_4_1_1"/>
<dbReference type="GO" id="GO:0005525">
    <property type="term" value="F:GTP binding"/>
    <property type="evidence" value="ECO:0007669"/>
    <property type="project" value="InterPro"/>
</dbReference>
<dbReference type="GeneID" id="20678830"/>
<reference evidence="3 4" key="1">
    <citation type="journal article" date="2012" name="New Phytol.">
        <title>Insight into trade-off between wood decay and parasitism from the genome of a fungal forest pathogen.</title>
        <authorList>
            <person name="Olson A."/>
            <person name="Aerts A."/>
            <person name="Asiegbu F."/>
            <person name="Belbahri L."/>
            <person name="Bouzid O."/>
            <person name="Broberg A."/>
            <person name="Canback B."/>
            <person name="Coutinho P.M."/>
            <person name="Cullen D."/>
            <person name="Dalman K."/>
            <person name="Deflorio G."/>
            <person name="van Diepen L.T."/>
            <person name="Dunand C."/>
            <person name="Duplessis S."/>
            <person name="Durling M."/>
            <person name="Gonthier P."/>
            <person name="Grimwood J."/>
            <person name="Fossdal C.G."/>
            <person name="Hansson D."/>
            <person name="Henrissat B."/>
            <person name="Hietala A."/>
            <person name="Himmelstrand K."/>
            <person name="Hoffmeister D."/>
            <person name="Hogberg N."/>
            <person name="James T.Y."/>
            <person name="Karlsson M."/>
            <person name="Kohler A."/>
            <person name="Kues U."/>
            <person name="Lee Y.H."/>
            <person name="Lin Y.C."/>
            <person name="Lind M."/>
            <person name="Lindquist E."/>
            <person name="Lombard V."/>
            <person name="Lucas S."/>
            <person name="Lunden K."/>
            <person name="Morin E."/>
            <person name="Murat C."/>
            <person name="Park J."/>
            <person name="Raffaello T."/>
            <person name="Rouze P."/>
            <person name="Salamov A."/>
            <person name="Schmutz J."/>
            <person name="Solheim H."/>
            <person name="Stahlberg J."/>
            <person name="Velez H."/>
            <person name="de Vries R.P."/>
            <person name="Wiebenga A."/>
            <person name="Woodward S."/>
            <person name="Yakovlev I."/>
            <person name="Garbelotto M."/>
            <person name="Martin F."/>
            <person name="Grigoriev I.V."/>
            <person name="Stenlid J."/>
        </authorList>
    </citation>
    <scope>NUCLEOTIDE SEQUENCE [LARGE SCALE GENOMIC DNA]</scope>
    <source>
        <strain evidence="3 4">TC 32-1</strain>
    </source>
</reference>
<dbReference type="GO" id="GO:0005886">
    <property type="term" value="C:plasma membrane"/>
    <property type="evidence" value="ECO:0007669"/>
    <property type="project" value="TreeGrafter"/>
</dbReference>
<dbReference type="InParanoid" id="W4JNV8"/>
<dbReference type="GO" id="GO:0003924">
    <property type="term" value="F:GTPase activity"/>
    <property type="evidence" value="ECO:0007669"/>
    <property type="project" value="InterPro"/>
</dbReference>
<dbReference type="PROSITE" id="PS51388">
    <property type="entry name" value="GED"/>
    <property type="match status" value="1"/>
</dbReference>